<evidence type="ECO:0000313" key="3">
    <source>
        <dbReference type="Proteomes" id="UP001500307"/>
    </source>
</evidence>
<name>A0ABP8T7I7_9ACTN</name>
<gene>
    <name evidence="2" type="ORF">GCM10023176_60210</name>
</gene>
<organism evidence="2 3">
    <name type="scientific">Micromonospora coerulea</name>
    <dbReference type="NCBI Taxonomy" id="47856"/>
    <lineage>
        <taxon>Bacteria</taxon>
        <taxon>Bacillati</taxon>
        <taxon>Actinomycetota</taxon>
        <taxon>Actinomycetes</taxon>
        <taxon>Micromonosporales</taxon>
        <taxon>Micromonosporaceae</taxon>
        <taxon>Micromonospora</taxon>
    </lineage>
</organism>
<reference evidence="3" key="1">
    <citation type="journal article" date="2019" name="Int. J. Syst. Evol. Microbiol.">
        <title>The Global Catalogue of Microorganisms (GCM) 10K type strain sequencing project: providing services to taxonomists for standard genome sequencing and annotation.</title>
        <authorList>
            <consortium name="The Broad Institute Genomics Platform"/>
            <consortium name="The Broad Institute Genome Sequencing Center for Infectious Disease"/>
            <person name="Wu L."/>
            <person name="Ma J."/>
        </authorList>
    </citation>
    <scope>NUCLEOTIDE SEQUENCE [LARGE SCALE GENOMIC DNA]</scope>
    <source>
        <strain evidence="3">JCM 3175</strain>
    </source>
</reference>
<sequence>MPSSWALRAPSLPIRRFGMGANRANGAGRGKTDSVVQSAQTKATRTLPNGCGVSWELTDQKADLLIQGHLPPSSPRDRAVLPGPAKHLARVAPS</sequence>
<keyword evidence="3" id="KW-1185">Reference proteome</keyword>
<dbReference type="Proteomes" id="UP001500307">
    <property type="component" value="Unassembled WGS sequence"/>
</dbReference>
<feature type="region of interest" description="Disordered" evidence="1">
    <location>
        <begin position="70"/>
        <end position="94"/>
    </location>
</feature>
<evidence type="ECO:0000256" key="1">
    <source>
        <dbReference type="SAM" id="MobiDB-lite"/>
    </source>
</evidence>
<comment type="caution">
    <text evidence="2">The sequence shown here is derived from an EMBL/GenBank/DDBJ whole genome shotgun (WGS) entry which is preliminary data.</text>
</comment>
<dbReference type="EMBL" id="BAABGU010000061">
    <property type="protein sequence ID" value="GAA4580524.1"/>
    <property type="molecule type" value="Genomic_DNA"/>
</dbReference>
<protein>
    <submittedName>
        <fullName evidence="2">Uncharacterized protein</fullName>
    </submittedName>
</protein>
<evidence type="ECO:0000313" key="2">
    <source>
        <dbReference type="EMBL" id="GAA4580524.1"/>
    </source>
</evidence>
<accession>A0ABP8T7I7</accession>
<proteinExistence type="predicted"/>